<dbReference type="AlphaFoldDB" id="A0A1G2BV47"/>
<protein>
    <submittedName>
        <fullName evidence="2">Uncharacterized protein</fullName>
    </submittedName>
</protein>
<proteinExistence type="predicted"/>
<name>A0A1G2BV47_9BACT</name>
<organism evidence="2 3">
    <name type="scientific">Candidatus Komeilibacteria bacterium RIFCSPLOWO2_02_FULL_48_11</name>
    <dbReference type="NCBI Taxonomy" id="1798553"/>
    <lineage>
        <taxon>Bacteria</taxon>
        <taxon>Candidatus Komeiliibacteriota</taxon>
    </lineage>
</organism>
<keyword evidence="1" id="KW-0812">Transmembrane</keyword>
<dbReference type="STRING" id="1798553.A3H70_03195"/>
<dbReference type="EMBL" id="MHKO01000010">
    <property type="protein sequence ID" value="OGY92918.1"/>
    <property type="molecule type" value="Genomic_DNA"/>
</dbReference>
<keyword evidence="1" id="KW-0472">Membrane</keyword>
<feature type="transmembrane region" description="Helical" evidence="1">
    <location>
        <begin position="48"/>
        <end position="67"/>
    </location>
</feature>
<gene>
    <name evidence="2" type="ORF">A3H70_03195</name>
</gene>
<keyword evidence="1" id="KW-1133">Transmembrane helix</keyword>
<evidence type="ECO:0000313" key="3">
    <source>
        <dbReference type="Proteomes" id="UP000178109"/>
    </source>
</evidence>
<comment type="caution">
    <text evidence="2">The sequence shown here is derived from an EMBL/GenBank/DDBJ whole genome shotgun (WGS) entry which is preliminary data.</text>
</comment>
<reference evidence="2 3" key="1">
    <citation type="journal article" date="2016" name="Nat. Commun.">
        <title>Thousands of microbial genomes shed light on interconnected biogeochemical processes in an aquifer system.</title>
        <authorList>
            <person name="Anantharaman K."/>
            <person name="Brown C.T."/>
            <person name="Hug L.A."/>
            <person name="Sharon I."/>
            <person name="Castelle C.J."/>
            <person name="Probst A.J."/>
            <person name="Thomas B.C."/>
            <person name="Singh A."/>
            <person name="Wilkins M.J."/>
            <person name="Karaoz U."/>
            <person name="Brodie E.L."/>
            <person name="Williams K.H."/>
            <person name="Hubbard S.S."/>
            <person name="Banfield J.F."/>
        </authorList>
    </citation>
    <scope>NUCLEOTIDE SEQUENCE [LARGE SCALE GENOMIC DNA]</scope>
</reference>
<accession>A0A1G2BV47</accession>
<sequence>MSEQIILNQKQKGTFFGFLVIAFIFRLYTSDKKKLDTFKPWYRSEWGWYIVILAIYLLSLIPSLLFIPV</sequence>
<evidence type="ECO:0000256" key="1">
    <source>
        <dbReference type="SAM" id="Phobius"/>
    </source>
</evidence>
<feature type="transmembrane region" description="Helical" evidence="1">
    <location>
        <begin position="12"/>
        <end position="28"/>
    </location>
</feature>
<evidence type="ECO:0000313" key="2">
    <source>
        <dbReference type="EMBL" id="OGY92918.1"/>
    </source>
</evidence>
<dbReference type="Proteomes" id="UP000178109">
    <property type="component" value="Unassembled WGS sequence"/>
</dbReference>